<dbReference type="Pfam" id="PF00472">
    <property type="entry name" value="RF-1"/>
    <property type="match status" value="1"/>
</dbReference>
<evidence type="ECO:0000256" key="1">
    <source>
        <dbReference type="ARBA" id="ARBA00004173"/>
    </source>
</evidence>
<evidence type="ECO:0000313" key="7">
    <source>
        <dbReference type="EMBL" id="PMD28341.1"/>
    </source>
</evidence>
<dbReference type="AlphaFoldDB" id="A0A2J6QQ03"/>
<dbReference type="InterPro" id="IPR000352">
    <property type="entry name" value="Pep_chain_release_fac_I"/>
</dbReference>
<feature type="region of interest" description="Disordered" evidence="5">
    <location>
        <begin position="130"/>
        <end position="166"/>
    </location>
</feature>
<dbReference type="Gene3D" id="3.30.160.20">
    <property type="match status" value="1"/>
</dbReference>
<dbReference type="GO" id="GO:0032543">
    <property type="term" value="P:mitochondrial translation"/>
    <property type="evidence" value="ECO:0007669"/>
    <property type="project" value="UniProtKB-ARBA"/>
</dbReference>
<dbReference type="FunFam" id="3.30.160.20:FF:000065">
    <property type="entry name" value="Peptidyl-tRNA hydrolase domain protein"/>
    <property type="match status" value="1"/>
</dbReference>
<feature type="non-terminal residue" evidence="7">
    <location>
        <position position="1"/>
    </location>
</feature>
<accession>A0A2J6QQ03</accession>
<keyword evidence="3" id="KW-0809">Transit peptide</keyword>
<comment type="subcellular location">
    <subcellularLocation>
        <location evidence="1">Mitochondrion</location>
    </subcellularLocation>
</comment>
<dbReference type="InterPro" id="IPR045853">
    <property type="entry name" value="Pep_chain_release_fac_I_sf"/>
</dbReference>
<gene>
    <name evidence="7" type="ORF">NA56DRAFT_560284</name>
</gene>
<dbReference type="Proteomes" id="UP000235672">
    <property type="component" value="Unassembled WGS sequence"/>
</dbReference>
<dbReference type="SUPFAM" id="SSF75620">
    <property type="entry name" value="Release factor"/>
    <property type="match status" value="1"/>
</dbReference>
<sequence length="166" mass="18666">TRCTMLRSLLSCIKWRPVVQHVVRDSVTRRGIAASMAAWGKKMPDRPPLVHEEEFTESFLKGSGPGGQKINKTSSAVQLKHIPTGLVLKVQATRSRSQNRKIAREMLAERVEEIEKGKDSRVAIVREVKRKRKSSAVKKSKRKYRALEEAKKISGDNFGGESENQA</sequence>
<evidence type="ECO:0000259" key="6">
    <source>
        <dbReference type="Pfam" id="PF00472"/>
    </source>
</evidence>
<evidence type="ECO:0000256" key="2">
    <source>
        <dbReference type="ARBA" id="ARBA00010835"/>
    </source>
</evidence>
<feature type="compositionally biased region" description="Basic residues" evidence="5">
    <location>
        <begin position="130"/>
        <end position="144"/>
    </location>
</feature>
<comment type="similarity">
    <text evidence="2">Belongs to the prokaryotic/mitochondrial release factor family.</text>
</comment>
<feature type="domain" description="Prokaryotic-type class I peptide chain release factors" evidence="6">
    <location>
        <begin position="50"/>
        <end position="146"/>
    </location>
</feature>
<keyword evidence="8" id="KW-1185">Reference proteome</keyword>
<evidence type="ECO:0000256" key="3">
    <source>
        <dbReference type="ARBA" id="ARBA00022946"/>
    </source>
</evidence>
<name>A0A2J6QQ03_9HELO</name>
<dbReference type="STRING" id="1745343.A0A2J6QQ03"/>
<dbReference type="OrthoDB" id="277888at2759"/>
<keyword evidence="4" id="KW-0496">Mitochondrion</keyword>
<dbReference type="GO" id="GO:0003747">
    <property type="term" value="F:translation release factor activity"/>
    <property type="evidence" value="ECO:0007669"/>
    <property type="project" value="InterPro"/>
</dbReference>
<organism evidence="7 8">
    <name type="scientific">Hyaloscypha hepaticicola</name>
    <dbReference type="NCBI Taxonomy" id="2082293"/>
    <lineage>
        <taxon>Eukaryota</taxon>
        <taxon>Fungi</taxon>
        <taxon>Dikarya</taxon>
        <taxon>Ascomycota</taxon>
        <taxon>Pezizomycotina</taxon>
        <taxon>Leotiomycetes</taxon>
        <taxon>Helotiales</taxon>
        <taxon>Hyaloscyphaceae</taxon>
        <taxon>Hyaloscypha</taxon>
    </lineage>
</organism>
<evidence type="ECO:0000256" key="4">
    <source>
        <dbReference type="ARBA" id="ARBA00023128"/>
    </source>
</evidence>
<dbReference type="GO" id="GO:0005739">
    <property type="term" value="C:mitochondrion"/>
    <property type="evidence" value="ECO:0007669"/>
    <property type="project" value="UniProtKB-SubCell"/>
</dbReference>
<proteinExistence type="inferred from homology"/>
<dbReference type="EMBL" id="KZ613464">
    <property type="protein sequence ID" value="PMD28341.1"/>
    <property type="molecule type" value="Genomic_DNA"/>
</dbReference>
<dbReference type="InterPro" id="IPR052405">
    <property type="entry name" value="Mito_Transl_Release_Factor"/>
</dbReference>
<reference evidence="7 8" key="1">
    <citation type="submission" date="2016-05" db="EMBL/GenBank/DDBJ databases">
        <title>A degradative enzymes factory behind the ericoid mycorrhizal symbiosis.</title>
        <authorList>
            <consortium name="DOE Joint Genome Institute"/>
            <person name="Martino E."/>
            <person name="Morin E."/>
            <person name="Grelet G."/>
            <person name="Kuo A."/>
            <person name="Kohler A."/>
            <person name="Daghino S."/>
            <person name="Barry K."/>
            <person name="Choi C."/>
            <person name="Cichocki N."/>
            <person name="Clum A."/>
            <person name="Copeland A."/>
            <person name="Hainaut M."/>
            <person name="Haridas S."/>
            <person name="Labutti K."/>
            <person name="Lindquist E."/>
            <person name="Lipzen A."/>
            <person name="Khouja H.-R."/>
            <person name="Murat C."/>
            <person name="Ohm R."/>
            <person name="Olson A."/>
            <person name="Spatafora J."/>
            <person name="Veneault-Fourrey C."/>
            <person name="Henrissat B."/>
            <person name="Grigoriev I."/>
            <person name="Martin F."/>
            <person name="Perotto S."/>
        </authorList>
    </citation>
    <scope>NUCLEOTIDE SEQUENCE [LARGE SCALE GENOMIC DNA]</scope>
    <source>
        <strain evidence="7 8">UAMH 7357</strain>
    </source>
</reference>
<feature type="compositionally biased region" description="Basic and acidic residues" evidence="5">
    <location>
        <begin position="145"/>
        <end position="154"/>
    </location>
</feature>
<evidence type="ECO:0000256" key="5">
    <source>
        <dbReference type="SAM" id="MobiDB-lite"/>
    </source>
</evidence>
<dbReference type="PANTHER" id="PTHR46203:SF1">
    <property type="entry name" value="MITOCHONDRIAL TRANSLATION RELEASE FACTOR IN RESCUE"/>
    <property type="match status" value="1"/>
</dbReference>
<protein>
    <recommendedName>
        <fullName evidence="6">Prokaryotic-type class I peptide chain release factors domain-containing protein</fullName>
    </recommendedName>
</protein>
<dbReference type="PANTHER" id="PTHR46203">
    <property type="entry name" value="PROBABLE PEPTIDE CHAIN RELEASE FACTOR C12ORF65"/>
    <property type="match status" value="1"/>
</dbReference>
<evidence type="ECO:0000313" key="8">
    <source>
        <dbReference type="Proteomes" id="UP000235672"/>
    </source>
</evidence>